<proteinExistence type="predicted"/>
<dbReference type="Proteomes" id="UP001229421">
    <property type="component" value="Unassembled WGS sequence"/>
</dbReference>
<protein>
    <recommendedName>
        <fullName evidence="2">HAT C-terminal dimerisation domain-containing protein</fullName>
    </recommendedName>
</protein>
<name>A0AAD8KMY3_TARER</name>
<evidence type="ECO:0000313" key="4">
    <source>
        <dbReference type="Proteomes" id="UP001229421"/>
    </source>
</evidence>
<dbReference type="SUPFAM" id="SSF53098">
    <property type="entry name" value="Ribonuclease H-like"/>
    <property type="match status" value="1"/>
</dbReference>
<comment type="caution">
    <text evidence="3">The sequence shown here is derived from an EMBL/GenBank/DDBJ whole genome shotgun (WGS) entry which is preliminary data.</text>
</comment>
<dbReference type="GO" id="GO:0046983">
    <property type="term" value="F:protein dimerization activity"/>
    <property type="evidence" value="ECO:0007669"/>
    <property type="project" value="InterPro"/>
</dbReference>
<dbReference type="Pfam" id="PF05699">
    <property type="entry name" value="Dimer_Tnp_hAT"/>
    <property type="match status" value="1"/>
</dbReference>
<feature type="domain" description="HAT C-terminal dimerisation" evidence="2">
    <location>
        <begin position="124"/>
        <end position="175"/>
    </location>
</feature>
<gene>
    <name evidence="3" type="ORF">QVD17_19388</name>
</gene>
<evidence type="ECO:0000256" key="1">
    <source>
        <dbReference type="SAM" id="MobiDB-lite"/>
    </source>
</evidence>
<evidence type="ECO:0000259" key="2">
    <source>
        <dbReference type="Pfam" id="PF05699"/>
    </source>
</evidence>
<keyword evidence="4" id="KW-1185">Reference proteome</keyword>
<dbReference type="InterPro" id="IPR008906">
    <property type="entry name" value="HATC_C_dom"/>
</dbReference>
<dbReference type="InterPro" id="IPR012337">
    <property type="entry name" value="RNaseH-like_sf"/>
</dbReference>
<reference evidence="3" key="1">
    <citation type="journal article" date="2023" name="bioRxiv">
        <title>Improved chromosome-level genome assembly for marigold (Tagetes erecta).</title>
        <authorList>
            <person name="Jiang F."/>
            <person name="Yuan L."/>
            <person name="Wang S."/>
            <person name="Wang H."/>
            <person name="Xu D."/>
            <person name="Wang A."/>
            <person name="Fan W."/>
        </authorList>
    </citation>
    <scope>NUCLEOTIDE SEQUENCE</scope>
    <source>
        <strain evidence="3">WSJ</strain>
        <tissue evidence="3">Leaf</tissue>
    </source>
</reference>
<evidence type="ECO:0000313" key="3">
    <source>
        <dbReference type="EMBL" id="KAK1424076.1"/>
    </source>
</evidence>
<organism evidence="3 4">
    <name type="scientific">Tagetes erecta</name>
    <name type="common">African marigold</name>
    <dbReference type="NCBI Taxonomy" id="13708"/>
    <lineage>
        <taxon>Eukaryota</taxon>
        <taxon>Viridiplantae</taxon>
        <taxon>Streptophyta</taxon>
        <taxon>Embryophyta</taxon>
        <taxon>Tracheophyta</taxon>
        <taxon>Spermatophyta</taxon>
        <taxon>Magnoliopsida</taxon>
        <taxon>eudicotyledons</taxon>
        <taxon>Gunneridae</taxon>
        <taxon>Pentapetalae</taxon>
        <taxon>asterids</taxon>
        <taxon>campanulids</taxon>
        <taxon>Asterales</taxon>
        <taxon>Asteraceae</taxon>
        <taxon>Asteroideae</taxon>
        <taxon>Heliantheae alliance</taxon>
        <taxon>Tageteae</taxon>
        <taxon>Tagetes</taxon>
    </lineage>
</organism>
<accession>A0AAD8KMY3</accession>
<dbReference type="AlphaFoldDB" id="A0AAD8KMY3"/>
<sequence>MAFGKGGSSSSRHEAENSNVQVLSDNEIEESDFTNTGAEVQRKLIDDKPLLQEVEFIGAGNSKNSGGSKVWVCKHCGHRSTSSYTRIHVHSGKKADIKRCTSLLQDREKYGKLLKRVKDAEKVELAEVAMKVLSQPISSSSAERNWSTYSYIHSVKRNRLNNKRADKLVFINSNIRLQSRFSDSYNNGPTKKWDMNPENNYFERSSIKYEDMQ</sequence>
<feature type="region of interest" description="Disordered" evidence="1">
    <location>
        <begin position="1"/>
        <end position="34"/>
    </location>
</feature>
<dbReference type="EMBL" id="JAUHHV010000005">
    <property type="protein sequence ID" value="KAK1424076.1"/>
    <property type="molecule type" value="Genomic_DNA"/>
</dbReference>